<sequence length="83" mass="9032">MTLASSCVMTRSMCLYTTLKQWLVRCVLGCVNTSTGSTRSTRSPPTERTKSKKSLGAKSVGTQKDMSARQGGWLLKTLKETGL</sequence>
<reference evidence="2" key="1">
    <citation type="submission" date="2019-12" db="EMBL/GenBank/DDBJ databases">
        <title>An insight into the sialome of adult female Ixodes ricinus ticks feeding for 6 days.</title>
        <authorList>
            <person name="Perner J."/>
            <person name="Ribeiro J.M.C."/>
        </authorList>
    </citation>
    <scope>NUCLEOTIDE SEQUENCE</scope>
    <source>
        <strain evidence="2">Semi-engorged</strain>
        <tissue evidence="2">Salivary glands</tissue>
    </source>
</reference>
<protein>
    <submittedName>
        <fullName evidence="2">Putative secreted protein</fullName>
    </submittedName>
</protein>
<feature type="compositionally biased region" description="Low complexity" evidence="1">
    <location>
        <begin position="33"/>
        <end position="46"/>
    </location>
</feature>
<dbReference type="EMBL" id="GIFC01002774">
    <property type="protein sequence ID" value="MXU84857.1"/>
    <property type="molecule type" value="Transcribed_RNA"/>
</dbReference>
<organism evidence="2">
    <name type="scientific">Ixodes ricinus</name>
    <name type="common">Common tick</name>
    <name type="synonym">Acarus ricinus</name>
    <dbReference type="NCBI Taxonomy" id="34613"/>
    <lineage>
        <taxon>Eukaryota</taxon>
        <taxon>Metazoa</taxon>
        <taxon>Ecdysozoa</taxon>
        <taxon>Arthropoda</taxon>
        <taxon>Chelicerata</taxon>
        <taxon>Arachnida</taxon>
        <taxon>Acari</taxon>
        <taxon>Parasitiformes</taxon>
        <taxon>Ixodida</taxon>
        <taxon>Ixodoidea</taxon>
        <taxon>Ixodidae</taxon>
        <taxon>Ixodinae</taxon>
        <taxon>Ixodes</taxon>
    </lineage>
</organism>
<evidence type="ECO:0000256" key="1">
    <source>
        <dbReference type="SAM" id="MobiDB-lite"/>
    </source>
</evidence>
<feature type="region of interest" description="Disordered" evidence="1">
    <location>
        <begin position="33"/>
        <end position="72"/>
    </location>
</feature>
<evidence type="ECO:0000313" key="2">
    <source>
        <dbReference type="EMBL" id="MXU84857.1"/>
    </source>
</evidence>
<proteinExistence type="predicted"/>
<dbReference type="AlphaFoldDB" id="A0A6B0U6Q8"/>
<name>A0A6B0U6Q8_IXORI</name>
<accession>A0A6B0U6Q8</accession>